<dbReference type="RefSeq" id="WP_147666764.1">
    <property type="nucleotide sequence ID" value="NZ_CP120678.1"/>
</dbReference>
<reference evidence="2" key="1">
    <citation type="submission" date="2023-03" db="EMBL/GenBank/DDBJ databases">
        <title>Selenobaculum gbiensis gen. nov. sp. nov., a new bacterium isolated from the gut microbiota of IBD patient.</title>
        <authorList>
            <person name="Yeo S."/>
            <person name="Park H."/>
            <person name="Huh C.S."/>
        </authorList>
    </citation>
    <scope>NUCLEOTIDE SEQUENCE</scope>
    <source>
        <strain evidence="2">ICN-92133</strain>
    </source>
</reference>
<gene>
    <name evidence="2" type="ORF">P3F81_02155</name>
</gene>
<dbReference type="SUPFAM" id="SSF111126">
    <property type="entry name" value="Ligand-binding domain in the NO signalling and Golgi transport"/>
    <property type="match status" value="1"/>
</dbReference>
<dbReference type="Pfam" id="PF02830">
    <property type="entry name" value="V4R"/>
    <property type="match status" value="1"/>
</dbReference>
<evidence type="ECO:0000313" key="3">
    <source>
        <dbReference type="Proteomes" id="UP001243623"/>
    </source>
</evidence>
<proteinExistence type="predicted"/>
<evidence type="ECO:0000259" key="1">
    <source>
        <dbReference type="SMART" id="SM00989"/>
    </source>
</evidence>
<dbReference type="PANTHER" id="PTHR35090">
    <property type="entry name" value="DNA-DIRECTED RNA POLYMERASE SUBUNIT I"/>
    <property type="match status" value="1"/>
</dbReference>
<keyword evidence="3" id="KW-1185">Reference proteome</keyword>
<dbReference type="InterPro" id="IPR024096">
    <property type="entry name" value="NO_sig/Golgi_transp_ligand-bd"/>
</dbReference>
<accession>A0A9Y2AHX9</accession>
<sequence>MIKFLQDGNGKFSWNSISNISKRRNNLGDEMPVFMYRLFQYTLRDELIARFGKEVTIDIFRKSGERAGCEFAQNILDLALPFNEFFAQLQEVLQEKKIGILRIEKFDSSTGHIVLTISEDLDCSGLPVVGETVCNYDEGLLAGILKSYTKKSYQVVEVDCWSTGSRVCRFEGFLINEKE</sequence>
<dbReference type="Gene3D" id="3.30.1380.20">
    <property type="entry name" value="Trafficking protein particle complex subunit 3"/>
    <property type="match status" value="1"/>
</dbReference>
<organism evidence="2 3">
    <name type="scientific">Selenobaculum gibii</name>
    <dbReference type="NCBI Taxonomy" id="3054208"/>
    <lineage>
        <taxon>Bacteria</taxon>
        <taxon>Bacillati</taxon>
        <taxon>Bacillota</taxon>
        <taxon>Negativicutes</taxon>
        <taxon>Selenomonadales</taxon>
        <taxon>Selenomonadaceae</taxon>
        <taxon>Selenobaculum</taxon>
    </lineage>
</organism>
<protein>
    <submittedName>
        <fullName evidence="2">4-vinyl reductase</fullName>
    </submittedName>
</protein>
<dbReference type="SMART" id="SM00989">
    <property type="entry name" value="V4R"/>
    <property type="match status" value="1"/>
</dbReference>
<dbReference type="AlphaFoldDB" id="A0A9Y2AHX9"/>
<dbReference type="Proteomes" id="UP001243623">
    <property type="component" value="Chromosome"/>
</dbReference>
<dbReference type="PANTHER" id="PTHR35090:SF2">
    <property type="entry name" value="ARSR FAMILY TRANSCRIPTIONAL REGULATOR"/>
    <property type="match status" value="1"/>
</dbReference>
<dbReference type="EMBL" id="CP120678">
    <property type="protein sequence ID" value="WIW71154.1"/>
    <property type="molecule type" value="Genomic_DNA"/>
</dbReference>
<evidence type="ECO:0000313" key="2">
    <source>
        <dbReference type="EMBL" id="WIW71154.1"/>
    </source>
</evidence>
<name>A0A9Y2AHX9_9FIRM</name>
<dbReference type="InterPro" id="IPR004096">
    <property type="entry name" value="V4R"/>
</dbReference>
<dbReference type="KEGG" id="sgbi:P3F81_02155"/>
<feature type="domain" description="4-vinyl reductase 4VR" evidence="1">
    <location>
        <begin position="112"/>
        <end position="174"/>
    </location>
</feature>